<dbReference type="EMBL" id="SJOI01000001">
    <property type="protein sequence ID" value="TCL04810.1"/>
    <property type="molecule type" value="Genomic_DNA"/>
</dbReference>
<dbReference type="InterPro" id="IPR052363">
    <property type="entry name" value="LPS_export_LptC"/>
</dbReference>
<keyword evidence="9" id="KW-1185">Reference proteome</keyword>
<evidence type="ECO:0000256" key="6">
    <source>
        <dbReference type="HAMAP-Rule" id="MF_01915"/>
    </source>
</evidence>
<sequence>MSKTKYWVTLLLVIVVLVLIGWNLADNDNATAPAVTDTGEPTYQSEHTVTTVYNPLGSLNYRLISDHVKQYAVEQITWFTRPVATMYDENKVATWTVKADQAKLTGDKMLYLYGHVQVDSLTDTSQLQHIRTDNAVVNLVTQDVSSDDVVTLYGVGFNSVGTKMRGNLRSKTAQLIEKVKTSYEIQNQQQNP</sequence>
<feature type="transmembrane region" description="Helical" evidence="6">
    <location>
        <begin position="7"/>
        <end position="25"/>
    </location>
</feature>
<dbReference type="GO" id="GO:0015221">
    <property type="term" value="F:lipopolysaccharide transmembrane transporter activity"/>
    <property type="evidence" value="ECO:0007669"/>
    <property type="project" value="InterPro"/>
</dbReference>
<dbReference type="OrthoDB" id="5659892at2"/>
<reference evidence="8 9" key="1">
    <citation type="submission" date="2019-02" db="EMBL/GenBank/DDBJ databases">
        <title>Investigation of anaerobic lignin degradation for improved lignocellulosic biofuels.</title>
        <authorList>
            <person name="Deangelis K."/>
        </authorList>
    </citation>
    <scope>NUCLEOTIDE SEQUENCE [LARGE SCALE GENOMIC DNA]</scope>
    <source>
        <strain evidence="8 9">159R</strain>
    </source>
</reference>
<comment type="function">
    <text evidence="6">Involved in the assembly of lipopolysaccharide (LPS). Required for the translocation of LPS from the inner membrane to the outer membrane. Facilitates the transfer of LPS from the inner membrane to the periplasmic protein LptA. Could be a docking site for LptA.</text>
</comment>
<evidence type="ECO:0000313" key="8">
    <source>
        <dbReference type="EMBL" id="TCL04810.1"/>
    </source>
</evidence>
<comment type="similarity">
    <text evidence="6 7">Belongs to the LptC family.</text>
</comment>
<keyword evidence="4 6" id="KW-1133">Transmembrane helix</keyword>
<dbReference type="AlphaFoldDB" id="A0A4R1NKS0"/>
<evidence type="ECO:0000256" key="7">
    <source>
        <dbReference type="PIRNR" id="PIRNR028513"/>
    </source>
</evidence>
<dbReference type="PANTHER" id="PTHR37481">
    <property type="entry name" value="LIPOPOLYSACCHARIDE EXPORT SYSTEM PROTEIN LPTC"/>
    <property type="match status" value="1"/>
</dbReference>
<dbReference type="Pfam" id="PF06835">
    <property type="entry name" value="LptC"/>
    <property type="match status" value="1"/>
</dbReference>
<dbReference type="InterPro" id="IPR026265">
    <property type="entry name" value="LptC"/>
</dbReference>
<evidence type="ECO:0000256" key="1">
    <source>
        <dbReference type="ARBA" id="ARBA00022475"/>
    </source>
</evidence>
<comment type="subcellular location">
    <subcellularLocation>
        <location evidence="6">Cell inner membrane</location>
        <topology evidence="6">Single-pass membrane protein</topology>
    </subcellularLocation>
</comment>
<dbReference type="GO" id="GO:0043165">
    <property type="term" value="P:Gram-negative-bacterium-type cell outer membrane assembly"/>
    <property type="evidence" value="ECO:0007669"/>
    <property type="project" value="UniProtKB-UniRule"/>
</dbReference>
<dbReference type="InterPro" id="IPR010664">
    <property type="entry name" value="LipoPS_assembly_LptC-rel"/>
</dbReference>
<evidence type="ECO:0000256" key="2">
    <source>
        <dbReference type="ARBA" id="ARBA00022519"/>
    </source>
</evidence>
<dbReference type="RefSeq" id="WP_132923570.1">
    <property type="nucleotide sequence ID" value="NZ_CP075169.1"/>
</dbReference>
<comment type="caution">
    <text evidence="8">The sequence shown here is derived from an EMBL/GenBank/DDBJ whole genome shotgun (WGS) entry which is preliminary data.</text>
</comment>
<dbReference type="Proteomes" id="UP000294555">
    <property type="component" value="Unassembled WGS sequence"/>
</dbReference>
<keyword evidence="5 6" id="KW-0472">Membrane</keyword>
<evidence type="ECO:0000313" key="9">
    <source>
        <dbReference type="Proteomes" id="UP000294555"/>
    </source>
</evidence>
<dbReference type="HAMAP" id="MF_01915">
    <property type="entry name" value="LPS_assembly_LptC"/>
    <property type="match status" value="1"/>
</dbReference>
<gene>
    <name evidence="6" type="primary">lptC</name>
    <name evidence="8" type="ORF">EZJ58_2953</name>
</gene>
<name>A0A4R1NKS0_9GAMM</name>
<proteinExistence type="inferred from homology"/>
<evidence type="ECO:0000256" key="4">
    <source>
        <dbReference type="ARBA" id="ARBA00022989"/>
    </source>
</evidence>
<keyword evidence="3 6" id="KW-0812">Transmembrane</keyword>
<dbReference type="PANTHER" id="PTHR37481:SF1">
    <property type="entry name" value="LIPOPOLYSACCHARIDE EXPORT SYSTEM PROTEIN LPTC"/>
    <property type="match status" value="1"/>
</dbReference>
<keyword evidence="2 6" id="KW-0997">Cell inner membrane</keyword>
<dbReference type="NCBIfam" id="TIGR04409">
    <property type="entry name" value="LptC_YrbK"/>
    <property type="match status" value="1"/>
</dbReference>
<dbReference type="NCBIfam" id="NF008142">
    <property type="entry name" value="PRK10893.1"/>
    <property type="match status" value="1"/>
</dbReference>
<dbReference type="GO" id="GO:0017089">
    <property type="term" value="F:glycolipid transfer activity"/>
    <property type="evidence" value="ECO:0007669"/>
    <property type="project" value="TreeGrafter"/>
</dbReference>
<dbReference type="PIRSF" id="PIRSF028513">
    <property type="entry name" value="LptC"/>
    <property type="match status" value="1"/>
</dbReference>
<evidence type="ECO:0000256" key="5">
    <source>
        <dbReference type="ARBA" id="ARBA00023136"/>
    </source>
</evidence>
<dbReference type="GO" id="GO:0030288">
    <property type="term" value="C:outer membrane-bounded periplasmic space"/>
    <property type="evidence" value="ECO:0007669"/>
    <property type="project" value="TreeGrafter"/>
</dbReference>
<comment type="function">
    <text evidence="7">Required for the translocation of lipopolysaccharide (LPS) from the inner membrane to the outer membrane.</text>
</comment>
<organism evidence="8 9">
    <name type="scientific">Sodalis ligni</name>
    <dbReference type="NCBI Taxonomy" id="2697027"/>
    <lineage>
        <taxon>Bacteria</taxon>
        <taxon>Pseudomonadati</taxon>
        <taxon>Pseudomonadota</taxon>
        <taxon>Gammaproteobacteria</taxon>
        <taxon>Enterobacterales</taxon>
        <taxon>Bruguierivoracaceae</taxon>
        <taxon>Sodalis</taxon>
    </lineage>
</organism>
<protein>
    <recommendedName>
        <fullName evidence="6 7">Lipopolysaccharide export system protein LptC</fullName>
    </recommendedName>
</protein>
<keyword evidence="1 6" id="KW-1003">Cell membrane</keyword>
<dbReference type="GO" id="GO:0005886">
    <property type="term" value="C:plasma membrane"/>
    <property type="evidence" value="ECO:0007669"/>
    <property type="project" value="UniProtKB-SubCell"/>
</dbReference>
<dbReference type="Gene3D" id="2.60.450.10">
    <property type="entry name" value="Lipopolysaccharide (LPS) transport protein A like domain"/>
    <property type="match status" value="1"/>
</dbReference>
<comment type="subunit">
    <text evidence="6">Component of the lipopolysaccharide transport and assembly complex. Interacts with LptA and the LptBFG transporter complex.</text>
</comment>
<accession>A0A4R1NKS0</accession>
<evidence type="ECO:0000256" key="3">
    <source>
        <dbReference type="ARBA" id="ARBA00022692"/>
    </source>
</evidence>